<evidence type="ECO:0000256" key="1">
    <source>
        <dbReference type="ARBA" id="ARBA00005721"/>
    </source>
</evidence>
<comment type="similarity">
    <text evidence="1">Belongs to the asp23 family.</text>
</comment>
<evidence type="ECO:0000313" key="3">
    <source>
        <dbReference type="EMBL" id="GID14519.1"/>
    </source>
</evidence>
<dbReference type="Proteomes" id="UP000612808">
    <property type="component" value="Unassembled WGS sequence"/>
</dbReference>
<dbReference type="InterPro" id="IPR005531">
    <property type="entry name" value="Asp23"/>
</dbReference>
<dbReference type="AlphaFoldDB" id="A0A8J3NG64"/>
<evidence type="ECO:0000313" key="4">
    <source>
        <dbReference type="Proteomes" id="UP000612808"/>
    </source>
</evidence>
<evidence type="ECO:0008006" key="5">
    <source>
        <dbReference type="Google" id="ProtNLM"/>
    </source>
</evidence>
<dbReference type="Pfam" id="PF03780">
    <property type="entry name" value="Asp23"/>
    <property type="match status" value="1"/>
</dbReference>
<comment type="caution">
    <text evidence="3">The sequence shown here is derived from an EMBL/GenBank/DDBJ whole genome shotgun (WGS) entry which is preliminary data.</text>
</comment>
<reference evidence="3" key="1">
    <citation type="submission" date="2021-01" db="EMBL/GenBank/DDBJ databases">
        <title>Whole genome shotgun sequence of Actinocatenispora rupis NBRC 107355.</title>
        <authorList>
            <person name="Komaki H."/>
            <person name="Tamura T."/>
        </authorList>
    </citation>
    <scope>NUCLEOTIDE SEQUENCE</scope>
    <source>
        <strain evidence="3">NBRC 107355</strain>
    </source>
</reference>
<dbReference type="PANTHER" id="PTHR34297">
    <property type="entry name" value="HYPOTHETICAL CYTOSOLIC PROTEIN-RELATED"/>
    <property type="match status" value="1"/>
</dbReference>
<keyword evidence="4" id="KW-1185">Reference proteome</keyword>
<feature type="compositionally biased region" description="Low complexity" evidence="2">
    <location>
        <begin position="73"/>
        <end position="82"/>
    </location>
</feature>
<organism evidence="3 4">
    <name type="scientific">Actinocatenispora rupis</name>
    <dbReference type="NCBI Taxonomy" id="519421"/>
    <lineage>
        <taxon>Bacteria</taxon>
        <taxon>Bacillati</taxon>
        <taxon>Actinomycetota</taxon>
        <taxon>Actinomycetes</taxon>
        <taxon>Micromonosporales</taxon>
        <taxon>Micromonosporaceae</taxon>
        <taxon>Actinocatenispora</taxon>
    </lineage>
</organism>
<name>A0A8J3NG64_9ACTN</name>
<sequence length="208" mass="21478">MTETEAGRNAGSHAGSRGGKPAHAADEPGRRVNGSATAVAEPSALDSTTIIPRIPAEGDVPVPVAAPVPAPRPGRATTRTAASEQSGDDRPARLRGTTAIAGDVVEKVAAFAAEQVDGVFDLGGDVARAISTVREPIDIGEGTSRRGVHVELSGRQARITLTLVVQFGHPAMQVAGQVRENVIAAVETMMELDVGECNVIIDDIHVED</sequence>
<dbReference type="EMBL" id="BOMB01000031">
    <property type="protein sequence ID" value="GID14519.1"/>
    <property type="molecule type" value="Genomic_DNA"/>
</dbReference>
<dbReference type="RefSeq" id="WP_203662328.1">
    <property type="nucleotide sequence ID" value="NZ_BAAAZM010000018.1"/>
</dbReference>
<dbReference type="PANTHER" id="PTHR34297:SF3">
    <property type="entry name" value="ALKALINE SHOCK PROTEIN 23"/>
    <property type="match status" value="1"/>
</dbReference>
<gene>
    <name evidence="3" type="ORF">Aru02nite_54080</name>
</gene>
<accession>A0A8J3NG64</accession>
<proteinExistence type="inferred from homology"/>
<protein>
    <recommendedName>
        <fullName evidence="5">Asp23 family, cell envelope-related function</fullName>
    </recommendedName>
</protein>
<feature type="region of interest" description="Disordered" evidence="2">
    <location>
        <begin position="1"/>
        <end position="93"/>
    </location>
</feature>
<evidence type="ECO:0000256" key="2">
    <source>
        <dbReference type="SAM" id="MobiDB-lite"/>
    </source>
</evidence>